<sequence>MIESMLNLMLGPMRHITDIYMEHLLVSNSAVILSYFTFTIFKRKRMVDNKS</sequence>
<keyword evidence="1" id="KW-1133">Transmembrane helix</keyword>
<dbReference type="EMBL" id="UHDP01000003">
    <property type="protein sequence ID" value="SUM45671.1"/>
    <property type="molecule type" value="Genomic_DNA"/>
</dbReference>
<proteinExistence type="predicted"/>
<evidence type="ECO:0000256" key="1">
    <source>
        <dbReference type="SAM" id="Phobius"/>
    </source>
</evidence>
<dbReference type="AlphaFoldDB" id="A0A380G6R4"/>
<name>A0A380G6R4_STAIN</name>
<organism evidence="2 3">
    <name type="scientific">Staphylococcus intermedius NCTC 11048</name>
    <dbReference type="NCBI Taxonomy" id="1141106"/>
    <lineage>
        <taxon>Bacteria</taxon>
        <taxon>Bacillati</taxon>
        <taxon>Bacillota</taxon>
        <taxon>Bacilli</taxon>
        <taxon>Bacillales</taxon>
        <taxon>Staphylococcaceae</taxon>
        <taxon>Staphylococcus</taxon>
        <taxon>Staphylococcus intermedius group</taxon>
    </lineage>
</organism>
<protein>
    <submittedName>
        <fullName evidence="2">Uncharacterized protein</fullName>
    </submittedName>
</protein>
<reference evidence="2 3" key="1">
    <citation type="submission" date="2018-06" db="EMBL/GenBank/DDBJ databases">
        <authorList>
            <consortium name="Pathogen Informatics"/>
            <person name="Doyle S."/>
        </authorList>
    </citation>
    <scope>NUCLEOTIDE SEQUENCE [LARGE SCALE GENOMIC DNA]</scope>
    <source>
        <strain evidence="3">NCTC 11048</strain>
    </source>
</reference>
<evidence type="ECO:0000313" key="3">
    <source>
        <dbReference type="Proteomes" id="UP000255549"/>
    </source>
</evidence>
<dbReference type="Proteomes" id="UP000255549">
    <property type="component" value="Unassembled WGS sequence"/>
</dbReference>
<dbReference type="RefSeq" id="WP_019169248.1">
    <property type="nucleotide sequence ID" value="NZ_CAIB01000238.1"/>
</dbReference>
<dbReference type="STRING" id="1141106.GCA_000308095_00545"/>
<evidence type="ECO:0000313" key="2">
    <source>
        <dbReference type="EMBL" id="SUM45671.1"/>
    </source>
</evidence>
<keyword evidence="3" id="KW-1185">Reference proteome</keyword>
<accession>A0A380G6R4</accession>
<keyword evidence="1" id="KW-0812">Transmembrane</keyword>
<gene>
    <name evidence="2" type="ORF">NCTC11048_00658</name>
</gene>
<feature type="transmembrane region" description="Helical" evidence="1">
    <location>
        <begin position="20"/>
        <end position="41"/>
    </location>
</feature>
<keyword evidence="1" id="KW-0472">Membrane</keyword>